<keyword evidence="3" id="KW-0285">Flavoprotein</keyword>
<reference evidence="11" key="1">
    <citation type="journal article" date="2015" name="BMC Genomics">
        <title>Genomic and transcriptomic analysis of the endophytic fungus Pestalotiopsis fici reveals its lifestyle and high potential for synthesis of natural products.</title>
        <authorList>
            <person name="Wang X."/>
            <person name="Zhang X."/>
            <person name="Liu L."/>
            <person name="Xiang M."/>
            <person name="Wang W."/>
            <person name="Sun X."/>
            <person name="Che Y."/>
            <person name="Guo L."/>
            <person name="Liu G."/>
            <person name="Guo L."/>
            <person name="Wang C."/>
            <person name="Yin W.B."/>
            <person name="Stadler M."/>
            <person name="Zhang X."/>
            <person name="Liu X."/>
        </authorList>
    </citation>
    <scope>NUCLEOTIDE SEQUENCE [LARGE SCALE GENOMIC DNA]</scope>
    <source>
        <strain evidence="11">W106-1 / CGMCC3.15140</strain>
    </source>
</reference>
<dbReference type="KEGG" id="pfy:PFICI_06467"/>
<evidence type="ECO:0000256" key="4">
    <source>
        <dbReference type="ARBA" id="ARBA00022827"/>
    </source>
</evidence>
<dbReference type="GO" id="GO:0008720">
    <property type="term" value="F:D-lactate dehydrogenase (NAD+) activity"/>
    <property type="evidence" value="ECO:0007669"/>
    <property type="project" value="TreeGrafter"/>
</dbReference>
<evidence type="ECO:0000256" key="2">
    <source>
        <dbReference type="ARBA" id="ARBA00008000"/>
    </source>
</evidence>
<dbReference type="Gene3D" id="3.30.465.10">
    <property type="match status" value="1"/>
</dbReference>
<dbReference type="SUPFAM" id="SSF55103">
    <property type="entry name" value="FAD-linked oxidases, C-terminal domain"/>
    <property type="match status" value="1"/>
</dbReference>
<name>W3X5Y5_PESFW</name>
<dbReference type="OrthoDB" id="7786253at2759"/>
<dbReference type="HOGENOM" id="CLU_017779_3_2_1"/>
<feature type="transmembrane region" description="Helical" evidence="8">
    <location>
        <begin position="48"/>
        <end position="72"/>
    </location>
</feature>
<keyword evidence="8" id="KW-1133">Transmembrane helix</keyword>
<evidence type="ECO:0000256" key="5">
    <source>
        <dbReference type="ARBA" id="ARBA00023002"/>
    </source>
</evidence>
<dbReference type="PROSITE" id="PS51387">
    <property type="entry name" value="FAD_PCMH"/>
    <property type="match status" value="1"/>
</dbReference>
<dbReference type="EMBL" id="KI912112">
    <property type="protein sequence ID" value="ETS81465.1"/>
    <property type="molecule type" value="Genomic_DNA"/>
</dbReference>
<evidence type="ECO:0000256" key="1">
    <source>
        <dbReference type="ARBA" id="ARBA00001974"/>
    </source>
</evidence>
<dbReference type="FunFam" id="3.30.465.10:FF:000014">
    <property type="entry name" value="D-lactate dehydrogenase (Cytochrome), putative"/>
    <property type="match status" value="1"/>
</dbReference>
<accession>W3X5Y5</accession>
<keyword evidence="11" id="KW-1185">Reference proteome</keyword>
<dbReference type="GO" id="GO:1903457">
    <property type="term" value="P:lactate catabolic process"/>
    <property type="evidence" value="ECO:0007669"/>
    <property type="project" value="TreeGrafter"/>
</dbReference>
<dbReference type="PANTHER" id="PTHR11748">
    <property type="entry name" value="D-LACTATE DEHYDROGENASE"/>
    <property type="match status" value="1"/>
</dbReference>
<dbReference type="SUPFAM" id="SSF56176">
    <property type="entry name" value="FAD-binding/transporter-associated domain-like"/>
    <property type="match status" value="1"/>
</dbReference>
<sequence>MFRTASFSVRKAVSRVRPRISEPFWSPASRVQWRLASLHVKRAGGRSLLPGVALGVAGLGVGGLIVASMTMVKPDVIEYANRDTMLKAAREIETLLGKDGISYDESVIEAHGYSDWSTSNSTGRPIAIVYPETTEQVSSIAKICHHYDTPMIPFGAGSSVEGNFSSPYSGICVDFVNMDKVIEFHPNDMDVVVQPGVNWMNLNQQIKDSGLFLPLDPSPTASIGGMVSTNCSGTNAFRYGTMKDWVINLTVVLADGQIIRTRHRPRKTSAGYNLTSLFVGAEGTLGFVTEITVKLAVIPQDTSVAIVSFPTIKEAAEAATGIIRSGLQLAALELMDEVQMSVLNKHGSEAVRKRRWDENPTLFMKFSGTTAAIASDISRVETIVKPFNAGQFFFAKTKQDEVDLWSGRKEALWTMVSIKPEGFNLWSTDVAVPISRLAEIINASKENASTLGLFNSIVGHVGDGNFHQAIMYDPKNESQTNSVAACVHKMMDLAIEMEGTVSGEHAIGLGKKACLVDELGLDTINLMKTIKKAVDPKWLMNPGKVFDLPKNAKALAAP</sequence>
<dbReference type="EC" id="1.1.2.4" evidence="6"/>
<dbReference type="InterPro" id="IPR016171">
    <property type="entry name" value="Vanillyl_alc_oxidase_C-sub2"/>
</dbReference>
<dbReference type="PANTHER" id="PTHR11748:SF83">
    <property type="entry name" value="DEHYDROGENASE (CYTOCHROME), PUTATIVE (AFU_ORTHOLOGUE AFUA_1G17520)-RELATED"/>
    <property type="match status" value="1"/>
</dbReference>
<keyword evidence="4" id="KW-0274">FAD</keyword>
<dbReference type="GO" id="GO:0071949">
    <property type="term" value="F:FAD binding"/>
    <property type="evidence" value="ECO:0007669"/>
    <property type="project" value="InterPro"/>
</dbReference>
<dbReference type="InterPro" id="IPR004113">
    <property type="entry name" value="FAD-bd_oxidored_4_C"/>
</dbReference>
<organism evidence="10 11">
    <name type="scientific">Pestalotiopsis fici (strain W106-1 / CGMCC3.15140)</name>
    <dbReference type="NCBI Taxonomy" id="1229662"/>
    <lineage>
        <taxon>Eukaryota</taxon>
        <taxon>Fungi</taxon>
        <taxon>Dikarya</taxon>
        <taxon>Ascomycota</taxon>
        <taxon>Pezizomycotina</taxon>
        <taxon>Sordariomycetes</taxon>
        <taxon>Xylariomycetidae</taxon>
        <taxon>Amphisphaeriales</taxon>
        <taxon>Sporocadaceae</taxon>
        <taxon>Pestalotiopsis</taxon>
    </lineage>
</organism>
<evidence type="ECO:0000313" key="10">
    <source>
        <dbReference type="EMBL" id="ETS81465.1"/>
    </source>
</evidence>
<evidence type="ECO:0000256" key="8">
    <source>
        <dbReference type="SAM" id="Phobius"/>
    </source>
</evidence>
<comment type="cofactor">
    <cofactor evidence="1">
        <name>FAD</name>
        <dbReference type="ChEBI" id="CHEBI:57692"/>
    </cofactor>
</comment>
<dbReference type="InterPro" id="IPR016164">
    <property type="entry name" value="FAD-linked_Oxase-like_C"/>
</dbReference>
<dbReference type="eggNOG" id="KOG1231">
    <property type="taxonomic scope" value="Eukaryota"/>
</dbReference>
<dbReference type="RefSeq" id="XP_007833239.1">
    <property type="nucleotide sequence ID" value="XM_007835048.1"/>
</dbReference>
<gene>
    <name evidence="10" type="ORF">PFICI_06467</name>
</gene>
<evidence type="ECO:0000256" key="6">
    <source>
        <dbReference type="ARBA" id="ARBA00038897"/>
    </source>
</evidence>
<dbReference type="Pfam" id="PF01565">
    <property type="entry name" value="FAD_binding_4"/>
    <property type="match status" value="1"/>
</dbReference>
<evidence type="ECO:0000259" key="9">
    <source>
        <dbReference type="PROSITE" id="PS51387"/>
    </source>
</evidence>
<dbReference type="Proteomes" id="UP000030651">
    <property type="component" value="Unassembled WGS sequence"/>
</dbReference>
<dbReference type="FunFam" id="3.30.70.2740:FF:000001">
    <property type="entry name" value="D-lactate dehydrogenase mitochondrial"/>
    <property type="match status" value="1"/>
</dbReference>
<dbReference type="AlphaFoldDB" id="W3X5Y5"/>
<dbReference type="Pfam" id="PF02913">
    <property type="entry name" value="FAD-oxidase_C"/>
    <property type="match status" value="1"/>
</dbReference>
<dbReference type="InterPro" id="IPR006094">
    <property type="entry name" value="Oxid_FAD_bind_N"/>
</dbReference>
<dbReference type="GO" id="GO:0004458">
    <property type="term" value="F:D-lactate dehydrogenase (cytochrome) activity"/>
    <property type="evidence" value="ECO:0007669"/>
    <property type="project" value="UniProtKB-EC"/>
</dbReference>
<keyword evidence="5" id="KW-0560">Oxidoreductase</keyword>
<dbReference type="InterPro" id="IPR036318">
    <property type="entry name" value="FAD-bd_PCMH-like_sf"/>
</dbReference>
<dbReference type="InParanoid" id="W3X5Y5"/>
<protein>
    <recommendedName>
        <fullName evidence="6">D-lactate dehydrogenase (cytochrome)</fullName>
        <ecNumber evidence="6">1.1.2.4</ecNumber>
    </recommendedName>
</protein>
<comment type="similarity">
    <text evidence="2">Belongs to the FAD-binding oxidoreductase/transferase type 4 family.</text>
</comment>
<comment type="catalytic activity">
    <reaction evidence="7">
        <text>(R)-lactate + 2 Fe(III)-[cytochrome c] = 2 Fe(II)-[cytochrome c] + pyruvate + 2 H(+)</text>
        <dbReference type="Rhea" id="RHEA:13521"/>
        <dbReference type="Rhea" id="RHEA-COMP:10350"/>
        <dbReference type="Rhea" id="RHEA-COMP:14399"/>
        <dbReference type="ChEBI" id="CHEBI:15361"/>
        <dbReference type="ChEBI" id="CHEBI:15378"/>
        <dbReference type="ChEBI" id="CHEBI:16004"/>
        <dbReference type="ChEBI" id="CHEBI:29033"/>
        <dbReference type="ChEBI" id="CHEBI:29034"/>
        <dbReference type="EC" id="1.1.2.4"/>
    </reaction>
</comment>
<evidence type="ECO:0000256" key="3">
    <source>
        <dbReference type="ARBA" id="ARBA00022630"/>
    </source>
</evidence>
<dbReference type="Gene3D" id="1.10.45.10">
    <property type="entry name" value="Vanillyl-alcohol Oxidase, Chain A, domain 4"/>
    <property type="match status" value="1"/>
</dbReference>
<dbReference type="Gene3D" id="3.30.70.2740">
    <property type="match status" value="1"/>
</dbReference>
<dbReference type="InterPro" id="IPR016166">
    <property type="entry name" value="FAD-bd_PCMH"/>
</dbReference>
<dbReference type="InterPro" id="IPR016169">
    <property type="entry name" value="FAD-bd_PCMH_sub2"/>
</dbReference>
<keyword evidence="8" id="KW-0812">Transmembrane</keyword>
<dbReference type="FunFam" id="1.10.45.10:FF:000001">
    <property type="entry name" value="D-lactate dehydrogenase mitochondrial"/>
    <property type="match status" value="1"/>
</dbReference>
<dbReference type="STRING" id="1229662.W3X5Y5"/>
<proteinExistence type="inferred from homology"/>
<evidence type="ECO:0000256" key="7">
    <source>
        <dbReference type="ARBA" id="ARBA00051436"/>
    </source>
</evidence>
<keyword evidence="8" id="KW-0472">Membrane</keyword>
<evidence type="ECO:0000313" key="11">
    <source>
        <dbReference type="Proteomes" id="UP000030651"/>
    </source>
</evidence>
<dbReference type="GeneID" id="19271480"/>
<dbReference type="OMA" id="LMFGTDC"/>
<feature type="domain" description="FAD-binding PCMH-type" evidence="9">
    <location>
        <begin position="121"/>
        <end position="298"/>
    </location>
</feature>
<dbReference type="GO" id="GO:0005739">
    <property type="term" value="C:mitochondrion"/>
    <property type="evidence" value="ECO:0007669"/>
    <property type="project" value="TreeGrafter"/>
</dbReference>